<sequence>MEKPDINMYQQILDNFDAFCDGFEQQAAERFLRGNDESPVLSRYADKHRGATPRAVTEVSEPGTESLPARESTIDVQASDSDGTREDL</sequence>
<protein>
    <submittedName>
        <fullName evidence="2">Uncharacterized protein</fullName>
    </submittedName>
</protein>
<evidence type="ECO:0000313" key="2">
    <source>
        <dbReference type="EMBL" id="QPB08268.1"/>
    </source>
</evidence>
<dbReference type="EMBL" id="MW117966">
    <property type="protein sequence ID" value="QPB08268.1"/>
    <property type="molecule type" value="Genomic_DNA"/>
</dbReference>
<name>A0A873WE35_9CAUD</name>
<keyword evidence="3" id="KW-1185">Reference proteome</keyword>
<dbReference type="GeneID" id="77945867"/>
<organism evidence="2 3">
    <name type="scientific">Synechococcus phage S-H9-1</name>
    <dbReference type="NCBI Taxonomy" id="2783674"/>
    <lineage>
        <taxon>Viruses</taxon>
        <taxon>Duplodnaviria</taxon>
        <taxon>Heunggongvirae</taxon>
        <taxon>Uroviricota</taxon>
        <taxon>Caudoviricetes</taxon>
        <taxon>Pantevenvirales</taxon>
        <taxon>Kyanoviridae</taxon>
        <taxon>Scyllavirus</taxon>
        <taxon>Scyllavirus aitchnine</taxon>
    </lineage>
</organism>
<dbReference type="Proteomes" id="UP000663288">
    <property type="component" value="Segment"/>
</dbReference>
<accession>A0A873WE35</accession>
<evidence type="ECO:0000256" key="1">
    <source>
        <dbReference type="SAM" id="MobiDB-lite"/>
    </source>
</evidence>
<dbReference type="KEGG" id="vg:77945867"/>
<dbReference type="RefSeq" id="YP_010669684.1">
    <property type="nucleotide sequence ID" value="NC_070961.1"/>
</dbReference>
<proteinExistence type="predicted"/>
<evidence type="ECO:0000313" key="3">
    <source>
        <dbReference type="Proteomes" id="UP000663288"/>
    </source>
</evidence>
<feature type="region of interest" description="Disordered" evidence="1">
    <location>
        <begin position="46"/>
        <end position="88"/>
    </location>
</feature>
<reference evidence="2" key="1">
    <citation type="submission" date="2020-10" db="EMBL/GenBank/DDBJ databases">
        <title>The Isolation and Genome Sequence of a Novel Cyanophage S-H9-1 from the Yellow Sea, China.</title>
        <authorList>
            <person name="Jiang T."/>
        </authorList>
    </citation>
    <scope>NUCLEOTIDE SEQUENCE</scope>
</reference>